<dbReference type="InterPro" id="IPR016193">
    <property type="entry name" value="Cytidine_deaminase-like"/>
</dbReference>
<proteinExistence type="predicted"/>
<evidence type="ECO:0000256" key="1">
    <source>
        <dbReference type="ARBA" id="ARBA00001947"/>
    </source>
</evidence>
<evidence type="ECO:0000256" key="3">
    <source>
        <dbReference type="PIRSR" id="PIRSR006019-1"/>
    </source>
</evidence>
<feature type="binding site" evidence="4">
    <location>
        <position position="115"/>
    </location>
    <ligand>
        <name>Zn(2+)</name>
        <dbReference type="ChEBI" id="CHEBI:29105"/>
        <note>catalytic</note>
    </ligand>
</feature>
<evidence type="ECO:0000256" key="2">
    <source>
        <dbReference type="ARBA" id="ARBA00022801"/>
    </source>
</evidence>
<feature type="binding site" evidence="4">
    <location>
        <position position="87"/>
    </location>
    <ligand>
        <name>Zn(2+)</name>
        <dbReference type="ChEBI" id="CHEBI:29105"/>
        <note>catalytic</note>
    </ligand>
</feature>
<dbReference type="GO" id="GO:0004132">
    <property type="term" value="F:dCMP deaminase activity"/>
    <property type="evidence" value="ECO:0007669"/>
    <property type="project" value="InterPro"/>
</dbReference>
<dbReference type="PROSITE" id="PS51747">
    <property type="entry name" value="CYT_DCMP_DEAMINASES_2"/>
    <property type="match status" value="1"/>
</dbReference>
<dbReference type="EMBL" id="MFPV01000022">
    <property type="protein sequence ID" value="OGH62064.1"/>
    <property type="molecule type" value="Genomic_DNA"/>
</dbReference>
<dbReference type="GO" id="GO:0008270">
    <property type="term" value="F:zinc ion binding"/>
    <property type="evidence" value="ECO:0007669"/>
    <property type="project" value="InterPro"/>
</dbReference>
<comment type="caution">
    <text evidence="6">The sequence shown here is derived from an EMBL/GenBank/DDBJ whole genome shotgun (WGS) entry which is preliminary data.</text>
</comment>
<accession>A0A1F6LRX6</accession>
<evidence type="ECO:0000259" key="5">
    <source>
        <dbReference type="PROSITE" id="PS51747"/>
    </source>
</evidence>
<dbReference type="Pfam" id="PF00383">
    <property type="entry name" value="dCMP_cyt_deam_1"/>
    <property type="match status" value="1"/>
</dbReference>
<protein>
    <submittedName>
        <fullName evidence="6">Cytidine deaminase</fullName>
    </submittedName>
</protein>
<organism evidence="6 7">
    <name type="scientific">Candidatus Magasanikbacteria bacterium RIFCSPHIGHO2_01_FULL_50_8</name>
    <dbReference type="NCBI Taxonomy" id="1798674"/>
    <lineage>
        <taxon>Bacteria</taxon>
        <taxon>Candidatus Magasanikiibacteriota</taxon>
    </lineage>
</organism>
<dbReference type="PIRSF" id="PIRSF006019">
    <property type="entry name" value="dCMP_deaminase"/>
    <property type="match status" value="1"/>
</dbReference>
<dbReference type="PANTHER" id="PTHR11086">
    <property type="entry name" value="DEOXYCYTIDYLATE DEAMINASE-RELATED"/>
    <property type="match status" value="1"/>
</dbReference>
<dbReference type="SUPFAM" id="SSF53927">
    <property type="entry name" value="Cytidine deaminase-like"/>
    <property type="match status" value="1"/>
</dbReference>
<dbReference type="Proteomes" id="UP000176329">
    <property type="component" value="Unassembled WGS sequence"/>
</dbReference>
<reference evidence="6 7" key="1">
    <citation type="journal article" date="2016" name="Nat. Commun.">
        <title>Thousands of microbial genomes shed light on interconnected biogeochemical processes in an aquifer system.</title>
        <authorList>
            <person name="Anantharaman K."/>
            <person name="Brown C.T."/>
            <person name="Hug L.A."/>
            <person name="Sharon I."/>
            <person name="Castelle C.J."/>
            <person name="Probst A.J."/>
            <person name="Thomas B.C."/>
            <person name="Singh A."/>
            <person name="Wilkins M.J."/>
            <person name="Karaoz U."/>
            <person name="Brodie E.L."/>
            <person name="Williams K.H."/>
            <person name="Hubbard S.S."/>
            <person name="Banfield J.F."/>
        </authorList>
    </citation>
    <scope>NUCLEOTIDE SEQUENCE [LARGE SCALE GENOMIC DNA]</scope>
</reference>
<feature type="active site" description="Proton donor" evidence="3">
    <location>
        <position position="89"/>
    </location>
</feature>
<name>A0A1F6LRX6_9BACT</name>
<comment type="cofactor">
    <cofactor evidence="1 4">
        <name>Zn(2+)</name>
        <dbReference type="ChEBI" id="CHEBI:29105"/>
    </cofactor>
</comment>
<feature type="domain" description="CMP/dCMP-type deaminase" evidence="5">
    <location>
        <begin position="10"/>
        <end position="156"/>
    </location>
</feature>
<dbReference type="PANTHER" id="PTHR11086:SF18">
    <property type="entry name" value="DEOXYCYTIDYLATE DEAMINASE"/>
    <property type="match status" value="1"/>
</dbReference>
<dbReference type="InterPro" id="IPR015517">
    <property type="entry name" value="dCMP_deaminase-rel"/>
</dbReference>
<dbReference type="Gene3D" id="3.40.140.10">
    <property type="entry name" value="Cytidine Deaminase, domain 2"/>
    <property type="match status" value="1"/>
</dbReference>
<dbReference type="GO" id="GO:0006220">
    <property type="term" value="P:pyrimidine nucleotide metabolic process"/>
    <property type="evidence" value="ECO:0007669"/>
    <property type="project" value="InterPro"/>
</dbReference>
<feature type="binding site" evidence="4">
    <location>
        <position position="118"/>
    </location>
    <ligand>
        <name>Zn(2+)</name>
        <dbReference type="ChEBI" id="CHEBI:29105"/>
        <note>catalytic</note>
    </ligand>
</feature>
<dbReference type="InterPro" id="IPR016473">
    <property type="entry name" value="dCMP_deaminase"/>
</dbReference>
<keyword evidence="2" id="KW-0378">Hydrolase</keyword>
<dbReference type="AlphaFoldDB" id="A0A1F6LRX6"/>
<gene>
    <name evidence="6" type="ORF">A2848_02980</name>
</gene>
<sequence>MTTQPNVRPSWDQYFMDIALMVSKRSNCCTRQVAALIIKDKRIISTGYNGTPRGTKNCDEGGCARCWARSHGTVAAGTQLDECTCSHGEENAIVQASYHGVAIKDSTLYTTFCPCLMCAKMCINAGIKEIVFAAEYPLNDMARDLLEQAGVALRKL</sequence>
<keyword evidence="4" id="KW-0479">Metal-binding</keyword>
<evidence type="ECO:0000256" key="4">
    <source>
        <dbReference type="PIRSR" id="PIRSR006019-2"/>
    </source>
</evidence>
<dbReference type="CDD" id="cd01286">
    <property type="entry name" value="deoxycytidylate_deaminase"/>
    <property type="match status" value="1"/>
</dbReference>
<evidence type="ECO:0000313" key="7">
    <source>
        <dbReference type="Proteomes" id="UP000176329"/>
    </source>
</evidence>
<dbReference type="InterPro" id="IPR035105">
    <property type="entry name" value="Deoxycytidylate_deaminase_dom"/>
</dbReference>
<dbReference type="GO" id="GO:0005737">
    <property type="term" value="C:cytoplasm"/>
    <property type="evidence" value="ECO:0007669"/>
    <property type="project" value="TreeGrafter"/>
</dbReference>
<keyword evidence="4" id="KW-0862">Zinc</keyword>
<dbReference type="InterPro" id="IPR002125">
    <property type="entry name" value="CMP_dCMP_dom"/>
</dbReference>
<evidence type="ECO:0000313" key="6">
    <source>
        <dbReference type="EMBL" id="OGH62064.1"/>
    </source>
</evidence>